<sequence length="425" mass="47505">MVGKLTLLTLLALALIVLSLLNLYNASSISLIELYSKRAVATFNALQDHYYVNSLNLYKGSTCGDYSCLWTYSQILSALVYLSLTPGLGNFTNLFNQYYLGLSHYSNPLNPSSGYESAVTPPIGPGGDTYYDDNEWVTLALIKMYLATNNTRYLRRAEELFNFIISGWSTNESLRCPGGIYWRVGDLSRNTVSNSPAAEAAAELYLITGNPSYLKWAIRILNWVNQCLRSPSGLYYDHINPDGTIDETIWSYNQGTTAAAAALIYEATHNESYLVLAEDSAYASLSYFSQGAIYSQPPEFNAIYFRSLEKVIEISRNNTLSKMYWNLLLTYVNDTWITYRDPETGLITMGQPLNSVNPDDAEIWTAAMVQLYAIIAGSRQPIAFKAPSIKPGTGLVQVQWPIIIIIVIVLIIVITYIALRIREKS</sequence>
<dbReference type="Pfam" id="PF03663">
    <property type="entry name" value="Glyco_hydro_76"/>
    <property type="match status" value="1"/>
</dbReference>
<dbReference type="SUPFAM" id="SSF48208">
    <property type="entry name" value="Six-hairpin glycosidases"/>
    <property type="match status" value="1"/>
</dbReference>
<proteinExistence type="predicted"/>
<dbReference type="InterPro" id="IPR053169">
    <property type="entry name" value="MUG_Protein"/>
</dbReference>
<accession>A8MDH7</accession>
<dbReference type="Proteomes" id="UP000001137">
    <property type="component" value="Chromosome"/>
</dbReference>
<name>A8MDH7_CALMQ</name>
<gene>
    <name evidence="2" type="ordered locus">Cmaq_1002</name>
</gene>
<dbReference type="AlphaFoldDB" id="A8MDH7"/>
<protein>
    <submittedName>
        <fullName evidence="2">Glycoside hydrolase family 76</fullName>
    </submittedName>
</protein>
<dbReference type="InterPro" id="IPR005198">
    <property type="entry name" value="Glyco_hydro_76"/>
</dbReference>
<dbReference type="InterPro" id="IPR008928">
    <property type="entry name" value="6-hairpin_glycosidase_sf"/>
</dbReference>
<evidence type="ECO:0000256" key="1">
    <source>
        <dbReference type="SAM" id="Phobius"/>
    </source>
</evidence>
<feature type="transmembrane region" description="Helical" evidence="1">
    <location>
        <begin position="398"/>
        <end position="419"/>
    </location>
</feature>
<dbReference type="GO" id="GO:0005975">
    <property type="term" value="P:carbohydrate metabolic process"/>
    <property type="evidence" value="ECO:0007669"/>
    <property type="project" value="InterPro"/>
</dbReference>
<dbReference type="GO" id="GO:0016787">
    <property type="term" value="F:hydrolase activity"/>
    <property type="evidence" value="ECO:0007669"/>
    <property type="project" value="UniProtKB-KW"/>
</dbReference>
<keyword evidence="1" id="KW-1133">Transmembrane helix</keyword>
<dbReference type="PANTHER" id="PTHR47791">
    <property type="entry name" value="MEIOTICALLY UP-REGULATED GENE 191 PROTEIN"/>
    <property type="match status" value="1"/>
</dbReference>
<dbReference type="eggNOG" id="arCOG02007">
    <property type="taxonomic scope" value="Archaea"/>
</dbReference>
<keyword evidence="1" id="KW-0812">Transmembrane</keyword>
<keyword evidence="3" id="KW-1185">Reference proteome</keyword>
<evidence type="ECO:0000313" key="2">
    <source>
        <dbReference type="EMBL" id="ABW01833.1"/>
    </source>
</evidence>
<organism evidence="2 3">
    <name type="scientific">Caldivirga maquilingensis (strain ATCC 700844 / DSM 13496 / JCM 10307 / IC-167)</name>
    <dbReference type="NCBI Taxonomy" id="397948"/>
    <lineage>
        <taxon>Archaea</taxon>
        <taxon>Thermoproteota</taxon>
        <taxon>Thermoprotei</taxon>
        <taxon>Thermoproteales</taxon>
        <taxon>Thermoproteaceae</taxon>
        <taxon>Caldivirga</taxon>
    </lineage>
</organism>
<reference evidence="2 3" key="1">
    <citation type="submission" date="2007-10" db="EMBL/GenBank/DDBJ databases">
        <title>Complete sequence of Caldivirga maquilingensis IC-167.</title>
        <authorList>
            <consortium name="US DOE Joint Genome Institute"/>
            <person name="Copeland A."/>
            <person name="Lucas S."/>
            <person name="Lapidus A."/>
            <person name="Barry K."/>
            <person name="Glavina del Rio T."/>
            <person name="Dalin E."/>
            <person name="Tice H."/>
            <person name="Pitluck S."/>
            <person name="Saunders E."/>
            <person name="Brettin T."/>
            <person name="Bruce D."/>
            <person name="Detter J.C."/>
            <person name="Han C."/>
            <person name="Schmutz J."/>
            <person name="Larimer F."/>
            <person name="Land M."/>
            <person name="Hauser L."/>
            <person name="Kyrpides N."/>
            <person name="Ivanova N."/>
            <person name="Biddle J.F."/>
            <person name="Zhang Z."/>
            <person name="Fitz-Gibbon S.T."/>
            <person name="Lowe T.M."/>
            <person name="Saltikov C."/>
            <person name="House C.H."/>
            <person name="Richardson P."/>
        </authorList>
    </citation>
    <scope>NUCLEOTIDE SEQUENCE [LARGE SCALE GENOMIC DNA]</scope>
    <source>
        <strain evidence="3">ATCC 700844 / DSM 13496 / JCM 10307 / IC-167</strain>
    </source>
</reference>
<dbReference type="HOGENOM" id="CLU_028686_4_0_2"/>
<evidence type="ECO:0000313" key="3">
    <source>
        <dbReference type="Proteomes" id="UP000001137"/>
    </source>
</evidence>
<dbReference type="Gene3D" id="1.50.10.20">
    <property type="match status" value="1"/>
</dbReference>
<dbReference type="CAZy" id="GH76">
    <property type="family name" value="Glycoside Hydrolase Family 76"/>
</dbReference>
<dbReference type="PANTHER" id="PTHR47791:SF4">
    <property type="entry name" value="(PUTATIVE SECRETED PROTEIN)-RELATED"/>
    <property type="match status" value="1"/>
</dbReference>
<dbReference type="OrthoDB" id="375470at2157"/>
<keyword evidence="2" id="KW-0378">Hydrolase</keyword>
<keyword evidence="1" id="KW-0472">Membrane</keyword>
<dbReference type="EMBL" id="CP000852">
    <property type="protein sequence ID" value="ABW01833.1"/>
    <property type="molecule type" value="Genomic_DNA"/>
</dbReference>
<dbReference type="STRING" id="397948.Cmaq_1002"/>
<dbReference type="GeneID" id="25393787"/>
<dbReference type="RefSeq" id="WP_012186052.1">
    <property type="nucleotide sequence ID" value="NC_009954.1"/>
</dbReference>
<dbReference type="KEGG" id="cma:Cmaq_1002"/>